<reference evidence="1 2" key="1">
    <citation type="submission" date="2019-03" db="EMBL/GenBank/DDBJ databases">
        <title>Genomics of glacier-inhabiting Cryobacterium strains.</title>
        <authorList>
            <person name="Liu Q."/>
            <person name="Xin Y.-H."/>
        </authorList>
    </citation>
    <scope>NUCLEOTIDE SEQUENCE [LARGE SCALE GENOMIC DNA]</scope>
    <source>
        <strain evidence="1 2">MDT1-3</strain>
    </source>
</reference>
<dbReference type="NCBIfam" id="TIGR04255">
    <property type="entry name" value="sporadTIGR04255"/>
    <property type="match status" value="1"/>
</dbReference>
<gene>
    <name evidence="1" type="ORF">E3O19_01795</name>
</gene>
<organism evidence="1 2">
    <name type="scientific">Cryobacterium algoritolerans</name>
    <dbReference type="NCBI Taxonomy" id="1259184"/>
    <lineage>
        <taxon>Bacteria</taxon>
        <taxon>Bacillati</taxon>
        <taxon>Actinomycetota</taxon>
        <taxon>Actinomycetes</taxon>
        <taxon>Micrococcales</taxon>
        <taxon>Microbacteriaceae</taxon>
        <taxon>Cryobacterium</taxon>
    </lineage>
</organism>
<dbReference type="AlphaFoldDB" id="A0A4R8WYM5"/>
<proteinExistence type="predicted"/>
<dbReference type="EMBL" id="SOFP01000010">
    <property type="protein sequence ID" value="TFC19719.1"/>
    <property type="molecule type" value="Genomic_DNA"/>
</dbReference>
<keyword evidence="2" id="KW-1185">Reference proteome</keyword>
<dbReference type="InterPro" id="IPR026349">
    <property type="entry name" value="CHP04255"/>
</dbReference>
<name>A0A4R8WYM5_9MICO</name>
<evidence type="ECO:0000313" key="2">
    <source>
        <dbReference type="Proteomes" id="UP000298412"/>
    </source>
</evidence>
<dbReference type="OrthoDB" id="7107919at2"/>
<accession>A0A4R8WYM5</accession>
<comment type="caution">
    <text evidence="1">The sequence shown here is derived from an EMBL/GenBank/DDBJ whole genome shotgun (WGS) entry which is preliminary data.</text>
</comment>
<sequence>MWIPCDREPIQDSGTRVPCPLQILCHAAQRGLSGPAGNGSGVALNFGEHPDVVFEQAPLTLVLCQVRFPPILALLSAAGVTGFQTALRDVYPVFLEPEHSASINLSPGSIGVDAHAPVWKLRDEKQNWTVGIAIDFVSLETDSYTSMEEFLSRFDHVLKALRRTLRPAESLRVGLRKVNVLKSKTANQTFGLVGMVRRELLGPLAVAEFPAPISGAASHLQFQDDDSSLVVRSGLSRDDSGALVFVIDMDYFTERPYEIDGGNSLTMLMTHFSEGATSFFHWAIDDDYKATLKPHPRDKRDAT</sequence>
<dbReference type="Proteomes" id="UP000298412">
    <property type="component" value="Unassembled WGS sequence"/>
</dbReference>
<protein>
    <submittedName>
        <fullName evidence="1">TIGR04255 family protein</fullName>
    </submittedName>
</protein>
<evidence type="ECO:0000313" key="1">
    <source>
        <dbReference type="EMBL" id="TFC19719.1"/>
    </source>
</evidence>